<gene>
    <name evidence="2" type="ORF">P168DRAFT_2480</name>
</gene>
<dbReference type="GeneID" id="36541625"/>
<dbReference type="Proteomes" id="UP000234254">
    <property type="component" value="Unassembled WGS sequence"/>
</dbReference>
<dbReference type="AlphaFoldDB" id="A0A2I1DD59"/>
<evidence type="ECO:0000313" key="2">
    <source>
        <dbReference type="EMBL" id="PKY07795.1"/>
    </source>
</evidence>
<sequence length="122" mass="14735">MIGRKHRREKKQLKDRTTPRLLYNIQRVIVLLFFLFNVWRRGSYRFRFHFRLYTSIDRFIPFVVLSSHQISFRSMYVITASKKSWNSAFFCIIHSGIKVFKRIKEVLSPCAVCQNHPSIHQD</sequence>
<dbReference type="VEuPathDB" id="FungiDB:P168DRAFT_2480"/>
<keyword evidence="1" id="KW-1133">Transmembrane helix</keyword>
<keyword evidence="1" id="KW-0472">Membrane</keyword>
<evidence type="ECO:0000313" key="3">
    <source>
        <dbReference type="Proteomes" id="UP000234254"/>
    </source>
</evidence>
<dbReference type="RefSeq" id="XP_024696389.1">
    <property type="nucleotide sequence ID" value="XM_024834101.1"/>
</dbReference>
<comment type="caution">
    <text evidence="2">The sequence shown here is derived from an EMBL/GenBank/DDBJ whole genome shotgun (WGS) entry which is preliminary data.</text>
</comment>
<name>A0A2I1DD59_ASPC2</name>
<keyword evidence="3" id="KW-1185">Reference proteome</keyword>
<reference evidence="2" key="1">
    <citation type="submission" date="2016-12" db="EMBL/GenBank/DDBJ databases">
        <title>The genomes of Aspergillus section Nigri reveals drivers in fungal speciation.</title>
        <authorList>
            <consortium name="DOE Joint Genome Institute"/>
            <person name="Vesth T.C."/>
            <person name="Nybo J."/>
            <person name="Theobald S."/>
            <person name="Brandl J."/>
            <person name="Frisvad J.C."/>
            <person name="Nielsen K.F."/>
            <person name="Lyhne E.K."/>
            <person name="Kogle M.E."/>
            <person name="Kuo A."/>
            <person name="Riley R."/>
            <person name="Clum A."/>
            <person name="Nolan M."/>
            <person name="Lipzen A."/>
            <person name="Salamov A."/>
            <person name="Henrissat B."/>
            <person name="Wiebenga A."/>
            <person name="De vries R.P."/>
            <person name="Grigoriev I.V."/>
            <person name="Mortensen U.H."/>
            <person name="Andersen M.R."/>
            <person name="Baker S.E."/>
        </authorList>
    </citation>
    <scope>NUCLEOTIDE SEQUENCE</scope>
    <source>
        <strain evidence="2">IBT 28561</strain>
    </source>
</reference>
<organism evidence="2 3">
    <name type="scientific">Aspergillus campestris (strain IBT 28561)</name>
    <dbReference type="NCBI Taxonomy" id="1392248"/>
    <lineage>
        <taxon>Eukaryota</taxon>
        <taxon>Fungi</taxon>
        <taxon>Dikarya</taxon>
        <taxon>Ascomycota</taxon>
        <taxon>Pezizomycotina</taxon>
        <taxon>Eurotiomycetes</taxon>
        <taxon>Eurotiomycetidae</taxon>
        <taxon>Eurotiales</taxon>
        <taxon>Aspergillaceae</taxon>
        <taxon>Aspergillus</taxon>
        <taxon>Aspergillus subgen. Circumdati</taxon>
    </lineage>
</organism>
<accession>A0A2I1DD59</accession>
<feature type="transmembrane region" description="Helical" evidence="1">
    <location>
        <begin position="21"/>
        <end position="39"/>
    </location>
</feature>
<evidence type="ECO:0000256" key="1">
    <source>
        <dbReference type="SAM" id="Phobius"/>
    </source>
</evidence>
<protein>
    <submittedName>
        <fullName evidence="2">Uncharacterized protein</fullName>
    </submittedName>
</protein>
<keyword evidence="1" id="KW-0812">Transmembrane</keyword>
<dbReference type="EMBL" id="MSFM01000001">
    <property type="protein sequence ID" value="PKY07795.1"/>
    <property type="molecule type" value="Genomic_DNA"/>
</dbReference>
<proteinExistence type="predicted"/>